<reference evidence="4" key="1">
    <citation type="submission" date="2021-08" db="EMBL/GenBank/DDBJ databases">
        <title>Whole genome sequencing of non-tuberculosis mycobacteria type-strains.</title>
        <authorList>
            <person name="Igarashi Y."/>
            <person name="Osugi A."/>
            <person name="Mitarai S."/>
        </authorList>
    </citation>
    <scope>NUCLEOTIDE SEQUENCE</scope>
    <source>
        <strain evidence="4">JCM 30995</strain>
    </source>
</reference>
<feature type="domain" description="PE" evidence="2">
    <location>
        <begin position="4"/>
        <end position="94"/>
    </location>
</feature>
<proteinExistence type="predicted"/>
<dbReference type="Proteomes" id="UP000825008">
    <property type="component" value="Chromosome"/>
</dbReference>
<evidence type="ECO:0000259" key="2">
    <source>
        <dbReference type="Pfam" id="PF00934"/>
    </source>
</evidence>
<dbReference type="RefSeq" id="WP_220695848.1">
    <property type="nucleotide sequence ID" value="NZ_CP080997.1"/>
</dbReference>
<organism evidence="4 5">
    <name type="scientific">Mycolicibacter heraklionensis</name>
    <dbReference type="NCBI Taxonomy" id="512402"/>
    <lineage>
        <taxon>Bacteria</taxon>
        <taxon>Bacillati</taxon>
        <taxon>Actinomycetota</taxon>
        <taxon>Actinomycetes</taxon>
        <taxon>Mycobacteriales</taxon>
        <taxon>Mycobacteriaceae</taxon>
        <taxon>Mycolicibacter</taxon>
    </lineage>
</organism>
<dbReference type="InterPro" id="IPR022171">
    <property type="entry name" value="PPE_C"/>
</dbReference>
<dbReference type="AlphaFoldDB" id="A0A9X7WIB5"/>
<feature type="compositionally biased region" description="Low complexity" evidence="1">
    <location>
        <begin position="224"/>
        <end position="261"/>
    </location>
</feature>
<accession>A0A9X7WIB5</accession>
<gene>
    <name evidence="4" type="ORF">K3U94_05585</name>
</gene>
<dbReference type="EMBL" id="CP080997">
    <property type="protein sequence ID" value="QZA08753.1"/>
    <property type="molecule type" value="Genomic_DNA"/>
</dbReference>
<dbReference type="InterPro" id="IPR000084">
    <property type="entry name" value="PE-PGRS_N"/>
</dbReference>
<evidence type="ECO:0000259" key="3">
    <source>
        <dbReference type="Pfam" id="PF12484"/>
    </source>
</evidence>
<dbReference type="KEGG" id="mher:K3U94_05585"/>
<evidence type="ECO:0000313" key="4">
    <source>
        <dbReference type="EMBL" id="QZA08753.1"/>
    </source>
</evidence>
<name>A0A9X7WIB5_9MYCO</name>
<dbReference type="Gene3D" id="1.10.287.850">
    <property type="entry name" value="HP0062-like domain"/>
    <property type="match status" value="1"/>
</dbReference>
<feature type="region of interest" description="Disordered" evidence="1">
    <location>
        <begin position="223"/>
        <end position="262"/>
    </location>
</feature>
<dbReference type="InterPro" id="IPR038332">
    <property type="entry name" value="PPE_sf"/>
</dbReference>
<dbReference type="Pfam" id="PF12484">
    <property type="entry name" value="PPE-SVP"/>
    <property type="match status" value="1"/>
</dbReference>
<feature type="domain" description="PPE family C-terminal" evidence="3">
    <location>
        <begin position="191"/>
        <end position="269"/>
    </location>
</feature>
<protein>
    <submittedName>
        <fullName evidence="4">PE domain-containing protein</fullName>
    </submittedName>
</protein>
<dbReference type="SUPFAM" id="SSF140459">
    <property type="entry name" value="PE/PPE dimer-like"/>
    <property type="match status" value="1"/>
</dbReference>
<evidence type="ECO:0000256" key="1">
    <source>
        <dbReference type="SAM" id="MobiDB-lite"/>
    </source>
</evidence>
<evidence type="ECO:0000313" key="5">
    <source>
        <dbReference type="Proteomes" id="UP000825008"/>
    </source>
</evidence>
<sequence length="273" mass="26402">MSFLTTHPEALAAASGNLQTIAAALNAQNAAAAGPITGLAPAAADEVSALQATQFSAYGTLYQQISAQAAAMQEMFIHTLRASADSYGETETANSAAATTTAGLGTATGLGTVGAGAAADPTFGLGGIASNSAILAAMQATNLGSAASEFTGLGKGYITNPPGVIHHLEGAAEHAHLISQAAPGPAAPVAAAAAGQAAPLNKMSAPPNWAGEAAPAAESRPLVAAGAAEAEPHGAATVPAGAPAVASSDRGGPGFGRPRYGVKPVVMPRKPIV</sequence>
<dbReference type="Pfam" id="PF00934">
    <property type="entry name" value="PE"/>
    <property type="match status" value="1"/>
</dbReference>